<feature type="compositionally biased region" description="Low complexity" evidence="1">
    <location>
        <begin position="496"/>
        <end position="510"/>
    </location>
</feature>
<feature type="compositionally biased region" description="Acidic residues" evidence="1">
    <location>
        <begin position="91"/>
        <end position="103"/>
    </location>
</feature>
<protein>
    <submittedName>
        <fullName evidence="2">Uncharacterized protein</fullName>
    </submittedName>
</protein>
<feature type="compositionally biased region" description="Acidic residues" evidence="1">
    <location>
        <begin position="268"/>
        <end position="283"/>
    </location>
</feature>
<evidence type="ECO:0000256" key="1">
    <source>
        <dbReference type="SAM" id="MobiDB-lite"/>
    </source>
</evidence>
<feature type="compositionally biased region" description="Acidic residues" evidence="1">
    <location>
        <begin position="345"/>
        <end position="363"/>
    </location>
</feature>
<reference evidence="2 3" key="1">
    <citation type="submission" date="2020-07" db="EMBL/GenBank/DDBJ databases">
        <title>Comparative genomics of pyrophilous fungi reveals a link between fire events and developmental genes.</title>
        <authorList>
            <consortium name="DOE Joint Genome Institute"/>
            <person name="Steindorff A.S."/>
            <person name="Carver A."/>
            <person name="Calhoun S."/>
            <person name="Stillman K."/>
            <person name="Liu H."/>
            <person name="Lipzen A."/>
            <person name="Pangilinan J."/>
            <person name="Labutti K."/>
            <person name="Bruns T.D."/>
            <person name="Grigoriev I.V."/>
        </authorList>
    </citation>
    <scope>NUCLEOTIDE SEQUENCE [LARGE SCALE GENOMIC DNA]</scope>
    <source>
        <strain evidence="2 3">CBS 144469</strain>
    </source>
</reference>
<organism evidence="2 3">
    <name type="scientific">Ephemerocybe angulata</name>
    <dbReference type="NCBI Taxonomy" id="980116"/>
    <lineage>
        <taxon>Eukaryota</taxon>
        <taxon>Fungi</taxon>
        <taxon>Dikarya</taxon>
        <taxon>Basidiomycota</taxon>
        <taxon>Agaricomycotina</taxon>
        <taxon>Agaricomycetes</taxon>
        <taxon>Agaricomycetidae</taxon>
        <taxon>Agaricales</taxon>
        <taxon>Agaricineae</taxon>
        <taxon>Psathyrellaceae</taxon>
        <taxon>Ephemerocybe</taxon>
    </lineage>
</organism>
<comment type="caution">
    <text evidence="2">The sequence shown here is derived from an EMBL/GenBank/DDBJ whole genome shotgun (WGS) entry which is preliminary data.</text>
</comment>
<feature type="compositionally biased region" description="Low complexity" evidence="1">
    <location>
        <begin position="521"/>
        <end position="537"/>
    </location>
</feature>
<keyword evidence="3" id="KW-1185">Reference proteome</keyword>
<dbReference type="AlphaFoldDB" id="A0A8H6HIU3"/>
<dbReference type="EMBL" id="JACGCI010000077">
    <property type="protein sequence ID" value="KAF6747793.1"/>
    <property type="molecule type" value="Genomic_DNA"/>
</dbReference>
<feature type="compositionally biased region" description="Low complexity" evidence="1">
    <location>
        <begin position="12"/>
        <end position="28"/>
    </location>
</feature>
<name>A0A8H6HIU3_9AGAR</name>
<proteinExistence type="predicted"/>
<sequence>MQPKATYAEVVSRSPSPAGSRASSPLSGFSDASQEATTPAVETAPKTSGVKPGKSRQSSPRKKKVADDPASATPRTKFVTKFKPGTGTVEVEVDVDEDEDSGEDAGARMDPDDSIYSGKSSRNRVAPLKPSIIETRSRSARRTSAKSSSNTVKAASGNTVKTTTAQPSKGPDSPAAAGKQSKRSRARSSTILTDDAVSSDAGRMKNKFSFRLCSPATGPDTFSRPNSDMDCSRASDDDLDVDMDGDAPHHFPTPEVEMAENDRAESTSGDDDDGASMDQDDDDHPSLHGAAIDAVESGCERAVAGEDMYLSDDGDSMYTDPIEHDDAARAGSSNTGEGLGKDLGEYDLQDPFIDDEGVSEADGDAAMLPSEEVGEVEQSNGGSDNDGPREHGDTGRNNASDALDEEPNQDDRAELSESDKSRTPRTSRTLDKGPLRRGSRVSHSDVVDDPTVPPYTQKPASRHGREPLEDEFESDADAASASDSYRDIADSPPPSGVKAAAKTTPGKAKVYQTVPPASTPSQSSGKRSKTSSSSSRKGAADPATSMVKAGSRSVPNPPTETKVH</sequence>
<gene>
    <name evidence="2" type="ORF">DFP72DRAFT_853996</name>
</gene>
<feature type="compositionally biased region" description="Polar residues" evidence="1">
    <location>
        <begin position="150"/>
        <end position="167"/>
    </location>
</feature>
<feature type="compositionally biased region" description="Basic and acidic residues" evidence="1">
    <location>
        <begin position="409"/>
        <end position="434"/>
    </location>
</feature>
<evidence type="ECO:0000313" key="2">
    <source>
        <dbReference type="EMBL" id="KAF6747793.1"/>
    </source>
</evidence>
<accession>A0A8H6HIU3</accession>
<evidence type="ECO:0000313" key="3">
    <source>
        <dbReference type="Proteomes" id="UP000521943"/>
    </source>
</evidence>
<feature type="region of interest" description="Disordered" evidence="1">
    <location>
        <begin position="1"/>
        <end position="564"/>
    </location>
</feature>
<dbReference type="Proteomes" id="UP000521943">
    <property type="component" value="Unassembled WGS sequence"/>
</dbReference>